<reference evidence="2" key="2">
    <citation type="journal article" date="2021" name="Sci. Rep.">
        <title>The distribution of antibiotic resistance genes in chicken gut microbiota commensals.</title>
        <authorList>
            <person name="Juricova H."/>
            <person name="Matiasovicova J."/>
            <person name="Kubasova T."/>
            <person name="Cejkova D."/>
            <person name="Rychlik I."/>
        </authorList>
    </citation>
    <scope>NUCLEOTIDE SEQUENCE</scope>
    <source>
        <strain evidence="2">An559</strain>
    </source>
</reference>
<dbReference type="RefSeq" id="WP_204444616.1">
    <property type="nucleotide sequence ID" value="NZ_JACJKY010000003.1"/>
</dbReference>
<proteinExistence type="predicted"/>
<accession>A0A939BE44</accession>
<name>A0A939BE44_9FIRM</name>
<organism evidence="2 3">
    <name type="scientific">Merdimmobilis hominis</name>
    <dbReference type="NCBI Taxonomy" id="2897707"/>
    <lineage>
        <taxon>Bacteria</taxon>
        <taxon>Bacillati</taxon>
        <taxon>Bacillota</taxon>
        <taxon>Clostridia</taxon>
        <taxon>Eubacteriales</taxon>
        <taxon>Oscillospiraceae</taxon>
        <taxon>Merdimmobilis</taxon>
    </lineage>
</organism>
<evidence type="ECO:0000313" key="3">
    <source>
        <dbReference type="Proteomes" id="UP000774750"/>
    </source>
</evidence>
<keyword evidence="3" id="KW-1185">Reference proteome</keyword>
<evidence type="ECO:0000313" key="2">
    <source>
        <dbReference type="EMBL" id="MBM6920128.1"/>
    </source>
</evidence>
<reference evidence="2" key="1">
    <citation type="submission" date="2020-08" db="EMBL/GenBank/DDBJ databases">
        <authorList>
            <person name="Cejkova D."/>
            <person name="Kubasova T."/>
            <person name="Jahodarova E."/>
            <person name="Rychlik I."/>
        </authorList>
    </citation>
    <scope>NUCLEOTIDE SEQUENCE</scope>
    <source>
        <strain evidence="2">An559</strain>
    </source>
</reference>
<dbReference type="InterPro" id="IPR024760">
    <property type="entry name" value="HTH_dom_conjug_TS-like"/>
</dbReference>
<dbReference type="AlphaFoldDB" id="A0A939BE44"/>
<dbReference type="Pfam" id="PF12645">
    <property type="entry name" value="HTH_16"/>
    <property type="match status" value="1"/>
</dbReference>
<dbReference type="Proteomes" id="UP000774750">
    <property type="component" value="Unassembled WGS sequence"/>
</dbReference>
<protein>
    <submittedName>
        <fullName evidence="2">Helix-turn-helix domain-containing protein</fullName>
    </submittedName>
</protein>
<feature type="domain" description="Helix-turn-helix conjugative transposon-like" evidence="1">
    <location>
        <begin position="16"/>
        <end position="76"/>
    </location>
</feature>
<dbReference type="EMBL" id="JACJKY010000003">
    <property type="protein sequence ID" value="MBM6920128.1"/>
    <property type="molecule type" value="Genomic_DNA"/>
</dbReference>
<gene>
    <name evidence="2" type="ORF">H6A12_02995</name>
</gene>
<evidence type="ECO:0000259" key="1">
    <source>
        <dbReference type="Pfam" id="PF12645"/>
    </source>
</evidence>
<sequence length="79" mass="9308">MKQPTFHGRVLLPLSVFAEARTGDPLAMERILRYYDGYMNKLCTRTLYELDGTPHVRVDEYMKHRLQNKLIRAILKNSL</sequence>
<comment type="caution">
    <text evidence="2">The sequence shown here is derived from an EMBL/GenBank/DDBJ whole genome shotgun (WGS) entry which is preliminary data.</text>
</comment>